<dbReference type="SUPFAM" id="SSF64602">
    <property type="entry name" value="F1 ATPase inhibitor, IF1, C-terminal domain"/>
    <property type="match status" value="1"/>
</dbReference>
<proteinExistence type="inferred from homology"/>
<evidence type="ECO:0000256" key="2">
    <source>
        <dbReference type="ARBA" id="ARBA00010901"/>
    </source>
</evidence>
<evidence type="ECO:0000256" key="1">
    <source>
        <dbReference type="ARBA" id="ARBA00004173"/>
    </source>
</evidence>
<protein>
    <recommendedName>
        <fullName evidence="6">ATP synthase F1 subunit epsilon</fullName>
    </recommendedName>
</protein>
<evidence type="ECO:0000313" key="8">
    <source>
        <dbReference type="Proteomes" id="UP000749559"/>
    </source>
</evidence>
<evidence type="ECO:0000256" key="6">
    <source>
        <dbReference type="ARBA" id="ARBA00030036"/>
    </source>
</evidence>
<dbReference type="GO" id="GO:0042030">
    <property type="term" value="F:ATPase inhibitor activity"/>
    <property type="evidence" value="ECO:0007669"/>
    <property type="project" value="InterPro"/>
</dbReference>
<dbReference type="FunFam" id="1.20.5.500:FF:000007">
    <property type="entry name" value="ATPase inhibitor, putative"/>
    <property type="match status" value="1"/>
</dbReference>
<evidence type="ECO:0000313" key="7">
    <source>
        <dbReference type="EMBL" id="CAH1773272.1"/>
    </source>
</evidence>
<dbReference type="PANTHER" id="PTHR48417:SF1">
    <property type="entry name" value="ATP SYNTHASE F1 SUBUNIT EPSILON"/>
    <property type="match status" value="1"/>
</dbReference>
<evidence type="ECO:0000256" key="4">
    <source>
        <dbReference type="ARBA" id="ARBA00023054"/>
    </source>
</evidence>
<sequence>MALRLFSCRNSLQIARFGIRAMSGEYGSGAGKGGGSGGSVREAGGSFGKMEAAHEEQYFRKMQTEQLKSLKKEHITEIQSHQELIKHHEEAIARHKEKLGKLKSLEKKGSDTD</sequence>
<keyword evidence="5" id="KW-0496">Mitochondrion</keyword>
<dbReference type="Pfam" id="PF04568">
    <property type="entry name" value="IATP"/>
    <property type="match status" value="1"/>
</dbReference>
<reference evidence="7" key="1">
    <citation type="submission" date="2022-03" db="EMBL/GenBank/DDBJ databases">
        <authorList>
            <person name="Martin C."/>
        </authorList>
    </citation>
    <scope>NUCLEOTIDE SEQUENCE</scope>
</reference>
<dbReference type="OrthoDB" id="10045676at2759"/>
<dbReference type="AlphaFoldDB" id="A0A8J1U8H2"/>
<dbReference type="Proteomes" id="UP000749559">
    <property type="component" value="Unassembled WGS sequence"/>
</dbReference>
<dbReference type="InterPro" id="IPR007648">
    <property type="entry name" value="ATPase_inhibitor_mt"/>
</dbReference>
<comment type="similarity">
    <text evidence="2">Belongs to the ATPase inhibitor family.</text>
</comment>
<keyword evidence="4" id="KW-0175">Coiled coil</keyword>
<dbReference type="GO" id="GO:0005739">
    <property type="term" value="C:mitochondrion"/>
    <property type="evidence" value="ECO:0007669"/>
    <property type="project" value="UniProtKB-SubCell"/>
</dbReference>
<keyword evidence="8" id="KW-1185">Reference proteome</keyword>
<dbReference type="PANTHER" id="PTHR48417">
    <property type="entry name" value="ATP SYNTHASE F1 SUBUNIT EPSILON"/>
    <property type="match status" value="1"/>
</dbReference>
<dbReference type="Gene3D" id="1.20.5.500">
    <property type="entry name" value="Single helix bin"/>
    <property type="match status" value="1"/>
</dbReference>
<comment type="subcellular location">
    <subcellularLocation>
        <location evidence="1">Mitochondrion</location>
    </subcellularLocation>
</comment>
<comment type="caution">
    <text evidence="7">The sequence shown here is derived from an EMBL/GenBank/DDBJ whole genome shotgun (WGS) entry which is preliminary data.</text>
</comment>
<evidence type="ECO:0000256" key="5">
    <source>
        <dbReference type="ARBA" id="ARBA00023128"/>
    </source>
</evidence>
<keyword evidence="3" id="KW-0809">Transit peptide</keyword>
<dbReference type="EMBL" id="CAIIXF020000001">
    <property type="protein sequence ID" value="CAH1773272.1"/>
    <property type="molecule type" value="Genomic_DNA"/>
</dbReference>
<gene>
    <name evidence="7" type="ORF">OFUS_LOCUS892</name>
</gene>
<accession>A0A8J1U8H2</accession>
<organism evidence="7 8">
    <name type="scientific">Owenia fusiformis</name>
    <name type="common">Polychaete worm</name>
    <dbReference type="NCBI Taxonomy" id="6347"/>
    <lineage>
        <taxon>Eukaryota</taxon>
        <taxon>Metazoa</taxon>
        <taxon>Spiralia</taxon>
        <taxon>Lophotrochozoa</taxon>
        <taxon>Annelida</taxon>
        <taxon>Polychaeta</taxon>
        <taxon>Sedentaria</taxon>
        <taxon>Canalipalpata</taxon>
        <taxon>Sabellida</taxon>
        <taxon>Oweniida</taxon>
        <taxon>Oweniidae</taxon>
        <taxon>Owenia</taxon>
    </lineage>
</organism>
<evidence type="ECO:0000256" key="3">
    <source>
        <dbReference type="ARBA" id="ARBA00022946"/>
    </source>
</evidence>
<name>A0A8J1U8H2_OWEFU</name>